<name>A0A067K6U4_JATCU</name>
<feature type="region of interest" description="Disordered" evidence="1">
    <location>
        <begin position="68"/>
        <end position="91"/>
    </location>
</feature>
<reference evidence="2 3" key="1">
    <citation type="journal article" date="2014" name="PLoS ONE">
        <title>Global Analysis of Gene Expression Profiles in Physic Nut (Jatropha curcas L.) Seedlings Exposed to Salt Stress.</title>
        <authorList>
            <person name="Zhang L."/>
            <person name="Zhang C."/>
            <person name="Wu P."/>
            <person name="Chen Y."/>
            <person name="Li M."/>
            <person name="Jiang H."/>
            <person name="Wu G."/>
        </authorList>
    </citation>
    <scope>NUCLEOTIDE SEQUENCE [LARGE SCALE GENOMIC DNA]</scope>
    <source>
        <strain evidence="3">cv. GZQX0401</strain>
        <tissue evidence="2">Young leaves</tissue>
    </source>
</reference>
<organism evidence="2 3">
    <name type="scientific">Jatropha curcas</name>
    <name type="common">Barbados nut</name>
    <dbReference type="NCBI Taxonomy" id="180498"/>
    <lineage>
        <taxon>Eukaryota</taxon>
        <taxon>Viridiplantae</taxon>
        <taxon>Streptophyta</taxon>
        <taxon>Embryophyta</taxon>
        <taxon>Tracheophyta</taxon>
        <taxon>Spermatophyta</taxon>
        <taxon>Magnoliopsida</taxon>
        <taxon>eudicotyledons</taxon>
        <taxon>Gunneridae</taxon>
        <taxon>Pentapetalae</taxon>
        <taxon>rosids</taxon>
        <taxon>fabids</taxon>
        <taxon>Malpighiales</taxon>
        <taxon>Euphorbiaceae</taxon>
        <taxon>Crotonoideae</taxon>
        <taxon>Jatropheae</taxon>
        <taxon>Jatropha</taxon>
    </lineage>
</organism>
<dbReference type="AlphaFoldDB" id="A0A067K6U4"/>
<sequence length="91" mass="9894">MARDFDDAISARDSASVVGTPWSFSALAQTALLRRKNGVSKNFFFKLKRNREKATVPHQSTCREAARVQASQTQPCRPRLSVAGGPATATT</sequence>
<dbReference type="Proteomes" id="UP000027138">
    <property type="component" value="Unassembled WGS sequence"/>
</dbReference>
<accession>A0A067K6U4</accession>
<dbReference type="EMBL" id="KK914822">
    <property type="protein sequence ID" value="KDP27544.1"/>
    <property type="molecule type" value="Genomic_DNA"/>
</dbReference>
<evidence type="ECO:0000256" key="1">
    <source>
        <dbReference type="SAM" id="MobiDB-lite"/>
    </source>
</evidence>
<gene>
    <name evidence="2" type="ORF">JCGZ_20109</name>
</gene>
<evidence type="ECO:0000313" key="3">
    <source>
        <dbReference type="Proteomes" id="UP000027138"/>
    </source>
</evidence>
<keyword evidence="3" id="KW-1185">Reference proteome</keyword>
<protein>
    <submittedName>
        <fullName evidence="2">Uncharacterized protein</fullName>
    </submittedName>
</protein>
<evidence type="ECO:0000313" key="2">
    <source>
        <dbReference type="EMBL" id="KDP27544.1"/>
    </source>
</evidence>
<proteinExistence type="predicted"/>